<dbReference type="Gene3D" id="3.30.70.240">
    <property type="match status" value="1"/>
</dbReference>
<dbReference type="Gene3D" id="3.30.1250.10">
    <property type="entry name" value="Ribosome maturation protein SBDS, N-terminal domain"/>
    <property type="match status" value="1"/>
</dbReference>
<dbReference type="SUPFAM" id="SSF109728">
    <property type="entry name" value="Hypothetical protein AF0491, middle domain"/>
    <property type="match status" value="1"/>
</dbReference>
<dbReference type="eggNOG" id="arCOG04187">
    <property type="taxonomic scope" value="Archaea"/>
</dbReference>
<dbReference type="Proteomes" id="UP000010469">
    <property type="component" value="Chromosome"/>
</dbReference>
<dbReference type="Pfam" id="PF09377">
    <property type="entry name" value="SBDS_domain_II"/>
    <property type="match status" value="1"/>
</dbReference>
<feature type="domain" description="Ribosome maturation protein SDO1/SBDS central" evidence="3">
    <location>
        <begin position="101"/>
        <end position="162"/>
    </location>
</feature>
<dbReference type="InterPro" id="IPR002140">
    <property type="entry name" value="Sdo1/SBDS"/>
</dbReference>
<dbReference type="AlphaFoldDB" id="L0A8K8"/>
<dbReference type="PANTHER" id="PTHR10927:SF4">
    <property type="entry name" value="RIBOSOME MATURATION PROTEIN SDO1 HOMOLOG"/>
    <property type="match status" value="1"/>
</dbReference>
<gene>
    <name evidence="5" type="ordered locus">Calag_0435</name>
</gene>
<dbReference type="SUPFAM" id="SSF89895">
    <property type="entry name" value="FYSH domain"/>
    <property type="match status" value="1"/>
</dbReference>
<dbReference type="InParanoid" id="L0A8K8"/>
<evidence type="ECO:0000259" key="4">
    <source>
        <dbReference type="Pfam" id="PF20268"/>
    </source>
</evidence>
<dbReference type="Pfam" id="PF20268">
    <property type="entry name" value="SBDS_C"/>
    <property type="match status" value="1"/>
</dbReference>
<dbReference type="EMBL" id="CP003378">
    <property type="protein sequence ID" value="AFZ70203.1"/>
    <property type="molecule type" value="Genomic_DNA"/>
</dbReference>
<dbReference type="InterPro" id="IPR018978">
    <property type="entry name" value="SDO1/SBDS_central"/>
</dbReference>
<dbReference type="Pfam" id="PF01172">
    <property type="entry name" value="SBDS_N"/>
    <property type="match status" value="1"/>
</dbReference>
<dbReference type="InterPro" id="IPR035647">
    <property type="entry name" value="EFG_III/V"/>
</dbReference>
<dbReference type="PANTHER" id="PTHR10927">
    <property type="entry name" value="RIBOSOME MATURATION PROTEIN SBDS"/>
    <property type="match status" value="1"/>
</dbReference>
<dbReference type="FunCoup" id="L0A8K8">
    <property type="interactions" value="159"/>
</dbReference>
<protein>
    <submittedName>
        <fullName evidence="5">rRNA metabolism protein, SBDS family</fullName>
    </submittedName>
</protein>
<dbReference type="InterPro" id="IPR039100">
    <property type="entry name" value="Sdo1/SBDS-like"/>
</dbReference>
<dbReference type="STRING" id="1056495.Calag_0435"/>
<proteinExistence type="inferred from homology"/>
<dbReference type="OrthoDB" id="84504at2157"/>
<dbReference type="Gene3D" id="1.10.10.900">
    <property type="entry name" value="SBDS protein C-terminal domain, subdomain 1"/>
    <property type="match status" value="1"/>
</dbReference>
<dbReference type="KEGG" id="clg:Calag_0435"/>
<dbReference type="InterPro" id="IPR019783">
    <property type="entry name" value="SDO1/SBDS_N"/>
</dbReference>
<reference evidence="6" key="1">
    <citation type="submission" date="2012-03" db="EMBL/GenBank/DDBJ databases">
        <title>Complete genome of Caldisphaera lagunensis DSM 15908.</title>
        <authorList>
            <person name="Lucas S."/>
            <person name="Copeland A."/>
            <person name="Lapidus A."/>
            <person name="Glavina del Rio T."/>
            <person name="Dalin E."/>
            <person name="Tice H."/>
            <person name="Bruce D."/>
            <person name="Goodwin L."/>
            <person name="Pitluck S."/>
            <person name="Peters L."/>
            <person name="Mikhailova N."/>
            <person name="Teshima H."/>
            <person name="Kyrpides N."/>
            <person name="Mavromatis K."/>
            <person name="Ivanova N."/>
            <person name="Brettin T."/>
            <person name="Detter J.C."/>
            <person name="Han C."/>
            <person name="Larimer F."/>
            <person name="Land M."/>
            <person name="Hauser L."/>
            <person name="Markowitz V."/>
            <person name="Cheng J.-F."/>
            <person name="Hugenholtz P."/>
            <person name="Woyke T."/>
            <person name="Wu D."/>
            <person name="Spring S."/>
            <person name="Schroeder M."/>
            <person name="Brambilla E."/>
            <person name="Klenk H.-P."/>
            <person name="Eisen J.A."/>
        </authorList>
    </citation>
    <scope>NUCLEOTIDE SEQUENCE [LARGE SCALE GENOMIC DNA]</scope>
    <source>
        <strain evidence="6">DSM 15908 / JCM 11604 / IC-154</strain>
    </source>
</reference>
<evidence type="ECO:0000313" key="5">
    <source>
        <dbReference type="EMBL" id="AFZ70203.1"/>
    </source>
</evidence>
<evidence type="ECO:0000259" key="3">
    <source>
        <dbReference type="Pfam" id="PF09377"/>
    </source>
</evidence>
<name>L0A8K8_CALLD</name>
<keyword evidence="6" id="KW-1185">Reference proteome</keyword>
<dbReference type="NCBIfam" id="TIGR00291">
    <property type="entry name" value="RNA_SBDS"/>
    <property type="match status" value="1"/>
</dbReference>
<dbReference type="InterPro" id="IPR046928">
    <property type="entry name" value="SDO1/SBDS_C"/>
</dbReference>
<feature type="domain" description="Ribosome maturation protein SDO1/SBDS N-terminal" evidence="2">
    <location>
        <begin position="9"/>
        <end position="93"/>
    </location>
</feature>
<dbReference type="RefSeq" id="WP_015232101.1">
    <property type="nucleotide sequence ID" value="NC_019791.1"/>
</dbReference>
<dbReference type="InterPro" id="IPR036786">
    <property type="entry name" value="Ribosome_mat_SBDS_N_sf"/>
</dbReference>
<dbReference type="HOGENOM" id="CLU_043216_2_0_2"/>
<accession>L0A8K8</accession>
<organism evidence="5 6">
    <name type="scientific">Caldisphaera lagunensis (strain DSM 15908 / JCM 11604 / ANMR 0165 / IC-154)</name>
    <dbReference type="NCBI Taxonomy" id="1056495"/>
    <lineage>
        <taxon>Archaea</taxon>
        <taxon>Thermoproteota</taxon>
        <taxon>Thermoprotei</taxon>
        <taxon>Acidilobales</taxon>
        <taxon>Caldisphaeraceae</taxon>
        <taxon>Caldisphaera</taxon>
    </lineage>
</organism>
<dbReference type="GeneID" id="14211695"/>
<dbReference type="SUPFAM" id="SSF54980">
    <property type="entry name" value="EF-G C-terminal domain-like"/>
    <property type="match status" value="1"/>
</dbReference>
<dbReference type="InterPro" id="IPR037188">
    <property type="entry name" value="Sdo1/SBDS_central_sf"/>
</dbReference>
<sequence length="232" mass="26112">MTKKQEFIIAWIELKGQKFEIPVKPDLAFKFREGEKVSISEVLWADTIFKDVKKGLKASPDSLRKAFGTEDIEKIAEKILKEGQIQLTEEERKKMIEAKRKQIINYIVKNTIDPKSGKPIPEQRIENALDQVRFNIDPFKGAEAQALEAVKKLSILMPIKVAKALLEITIPSEYASRAYKEIQRIGEVKKANWGSDGSLKVELEIPAGAQIEVIDKVQSLAKGQANISVKVV</sequence>
<dbReference type="GO" id="GO:0042256">
    <property type="term" value="P:cytosolic ribosome assembly"/>
    <property type="evidence" value="ECO:0007669"/>
    <property type="project" value="InterPro"/>
</dbReference>
<feature type="domain" description="Ribosome maturation protein SDO1/SBDS C-terminal" evidence="4">
    <location>
        <begin position="165"/>
        <end position="229"/>
    </location>
</feature>
<evidence type="ECO:0000259" key="2">
    <source>
        <dbReference type="Pfam" id="PF01172"/>
    </source>
</evidence>
<comment type="similarity">
    <text evidence="1">Belongs to the SDO1/SBDS family.</text>
</comment>
<evidence type="ECO:0000256" key="1">
    <source>
        <dbReference type="ARBA" id="ARBA00007433"/>
    </source>
</evidence>
<evidence type="ECO:0000313" key="6">
    <source>
        <dbReference type="Proteomes" id="UP000010469"/>
    </source>
</evidence>